<proteinExistence type="predicted"/>
<evidence type="ECO:0000256" key="6">
    <source>
        <dbReference type="ARBA" id="ARBA00023118"/>
    </source>
</evidence>
<dbReference type="Proteomes" id="UP001055091">
    <property type="component" value="Unassembled WGS sequence"/>
</dbReference>
<dbReference type="EMBL" id="BQNJ01000001">
    <property type="protein sequence ID" value="GKG99761.1"/>
    <property type="molecule type" value="Genomic_DNA"/>
</dbReference>
<comment type="caution">
    <text evidence="7">The sequence shown here is derived from an EMBL/GenBank/DDBJ whole genome shotgun (WGS) entry which is preliminary data.</text>
</comment>
<gene>
    <name evidence="7" type="ORF">CE91St55_17430</name>
</gene>
<keyword evidence="6" id="KW-0051">Antiviral defense</keyword>
<keyword evidence="4" id="KW-0378">Hydrolase</keyword>
<dbReference type="GO" id="GO:0043571">
    <property type="term" value="P:maintenance of CRISPR repeat elements"/>
    <property type="evidence" value="ECO:0007669"/>
    <property type="project" value="InterPro"/>
</dbReference>
<keyword evidence="2" id="KW-0479">Metal-binding</keyword>
<dbReference type="Gene3D" id="3.100.10.20">
    <property type="entry name" value="CRISPR-associated endonuclease Cas1, N-terminal domain"/>
    <property type="match status" value="1"/>
</dbReference>
<evidence type="ECO:0000256" key="5">
    <source>
        <dbReference type="ARBA" id="ARBA00022842"/>
    </source>
</evidence>
<protein>
    <submittedName>
        <fullName evidence="7">Uncharacterized protein</fullName>
    </submittedName>
</protein>
<dbReference type="InterPro" id="IPR002729">
    <property type="entry name" value="CRISPR-assoc_Cas1"/>
</dbReference>
<keyword evidence="5" id="KW-0460">Magnesium</keyword>
<evidence type="ECO:0000256" key="4">
    <source>
        <dbReference type="ARBA" id="ARBA00022801"/>
    </source>
</evidence>
<dbReference type="InterPro" id="IPR042211">
    <property type="entry name" value="CRISPR-assoc_Cas1_N"/>
</dbReference>
<evidence type="ECO:0000313" key="8">
    <source>
        <dbReference type="Proteomes" id="UP001055091"/>
    </source>
</evidence>
<dbReference type="GO" id="GO:0051607">
    <property type="term" value="P:defense response to virus"/>
    <property type="evidence" value="ECO:0007669"/>
    <property type="project" value="UniProtKB-KW"/>
</dbReference>
<keyword evidence="3" id="KW-0255">Endonuclease</keyword>
<dbReference type="GO" id="GO:0046872">
    <property type="term" value="F:metal ion binding"/>
    <property type="evidence" value="ECO:0007669"/>
    <property type="project" value="UniProtKB-KW"/>
</dbReference>
<reference evidence="7" key="1">
    <citation type="submission" date="2022-01" db="EMBL/GenBank/DDBJ databases">
        <title>Novel bile acid biosynthetic pathways are enriched in the microbiome of centenarians.</title>
        <authorList>
            <person name="Sato Y."/>
            <person name="Atarashi K."/>
            <person name="Plichta R.D."/>
            <person name="Arai Y."/>
            <person name="Sasajima S."/>
            <person name="Kearney M.S."/>
            <person name="Suda W."/>
            <person name="Takeshita K."/>
            <person name="Sasaki T."/>
            <person name="Okamoto S."/>
            <person name="Skelly N.A."/>
            <person name="Okamura Y."/>
            <person name="Vlamakis H."/>
            <person name="Li Y."/>
            <person name="Tanoue T."/>
            <person name="Takei H."/>
            <person name="Nittono H."/>
            <person name="Narushima S."/>
            <person name="Irie J."/>
            <person name="Itoh H."/>
            <person name="Moriya K."/>
            <person name="Sugiura Y."/>
            <person name="Suematsu M."/>
            <person name="Moritoki N."/>
            <person name="Shibata S."/>
            <person name="Littman R.D."/>
            <person name="Fischbach A.M."/>
            <person name="Uwamino Y."/>
            <person name="Inoue T."/>
            <person name="Honda A."/>
            <person name="Hattori M."/>
            <person name="Murai T."/>
            <person name="Xavier J.R."/>
            <person name="Hirose N."/>
            <person name="Honda K."/>
        </authorList>
    </citation>
    <scope>NUCLEOTIDE SEQUENCE</scope>
    <source>
        <strain evidence="7">CE91-St55</strain>
    </source>
</reference>
<evidence type="ECO:0000256" key="1">
    <source>
        <dbReference type="ARBA" id="ARBA00022722"/>
    </source>
</evidence>
<dbReference type="GO" id="GO:0016787">
    <property type="term" value="F:hydrolase activity"/>
    <property type="evidence" value="ECO:0007669"/>
    <property type="project" value="UniProtKB-KW"/>
</dbReference>
<evidence type="ECO:0000256" key="2">
    <source>
        <dbReference type="ARBA" id="ARBA00022723"/>
    </source>
</evidence>
<name>A0AA37JGA8_9FIRM</name>
<evidence type="ECO:0000256" key="3">
    <source>
        <dbReference type="ARBA" id="ARBA00022759"/>
    </source>
</evidence>
<keyword evidence="1" id="KW-0540">Nuclease</keyword>
<dbReference type="Pfam" id="PF01867">
    <property type="entry name" value="Cas_Cas1"/>
    <property type="match status" value="1"/>
</dbReference>
<evidence type="ECO:0000313" key="7">
    <source>
        <dbReference type="EMBL" id="GKG99761.1"/>
    </source>
</evidence>
<accession>A0AA37JGA8</accession>
<dbReference type="AlphaFoldDB" id="A0AA37JGA8"/>
<dbReference type="GO" id="GO:0004519">
    <property type="term" value="F:endonuclease activity"/>
    <property type="evidence" value="ECO:0007669"/>
    <property type="project" value="UniProtKB-KW"/>
</dbReference>
<sequence>MKHLLNTLYVTAPERYHSLDGKNVVIRSEDEEIGRIPLHNLEAIVTFGYQGLVLH</sequence>
<dbReference type="GO" id="GO:0003676">
    <property type="term" value="F:nucleic acid binding"/>
    <property type="evidence" value="ECO:0007669"/>
    <property type="project" value="InterPro"/>
</dbReference>
<organism evidence="7 8">
    <name type="scientific">Hungatella hathewayi</name>
    <dbReference type="NCBI Taxonomy" id="154046"/>
    <lineage>
        <taxon>Bacteria</taxon>
        <taxon>Bacillati</taxon>
        <taxon>Bacillota</taxon>
        <taxon>Clostridia</taxon>
        <taxon>Lachnospirales</taxon>
        <taxon>Lachnospiraceae</taxon>
        <taxon>Hungatella</taxon>
    </lineage>
</organism>